<dbReference type="Proteomes" id="UP001549099">
    <property type="component" value="Unassembled WGS sequence"/>
</dbReference>
<sequence>MINFYAFQGTVTAISDFGINPGSEGCHQLFTMENGFGSIVNFVVSPSTYFVDHEIIRVGDQVTGYYDGDLPAILIYPPQYPALVMVKDNPAQNVKVAHFDSQLVSSDQMLKLNLSPATLVLSTNGQLFTKYPANRDLIVLYGPSTRSIPAQTVPYRIIVLCPMNLN</sequence>
<protein>
    <submittedName>
        <fullName evidence="1">Uncharacterized protein</fullName>
    </submittedName>
</protein>
<keyword evidence="2" id="KW-1185">Reference proteome</keyword>
<dbReference type="EMBL" id="JBEPLW010000038">
    <property type="protein sequence ID" value="MET3576888.1"/>
    <property type="molecule type" value="Genomic_DNA"/>
</dbReference>
<reference evidence="1 2" key="1">
    <citation type="submission" date="2024-06" db="EMBL/GenBank/DDBJ databases">
        <title>Genomic Encyclopedia of Type Strains, Phase IV (KMG-IV): sequencing the most valuable type-strain genomes for metagenomic binning, comparative biology and taxonomic classification.</title>
        <authorList>
            <person name="Goeker M."/>
        </authorList>
    </citation>
    <scope>NUCLEOTIDE SEQUENCE [LARGE SCALE GENOMIC DNA]</scope>
    <source>
        <strain evidence="1 2">DSM 26128</strain>
    </source>
</reference>
<organism evidence="1 2">
    <name type="scientific">Bhargavaea ullalensis</name>
    <dbReference type="NCBI Taxonomy" id="1265685"/>
    <lineage>
        <taxon>Bacteria</taxon>
        <taxon>Bacillati</taxon>
        <taxon>Bacillota</taxon>
        <taxon>Bacilli</taxon>
        <taxon>Bacillales</taxon>
        <taxon>Caryophanaceae</taxon>
        <taxon>Bhargavaea</taxon>
    </lineage>
</organism>
<accession>A0ABV2GF43</accession>
<comment type="caution">
    <text evidence="1">The sequence shown here is derived from an EMBL/GenBank/DDBJ whole genome shotgun (WGS) entry which is preliminary data.</text>
</comment>
<name>A0ABV2GF43_9BACL</name>
<evidence type="ECO:0000313" key="2">
    <source>
        <dbReference type="Proteomes" id="UP001549099"/>
    </source>
</evidence>
<evidence type="ECO:0000313" key="1">
    <source>
        <dbReference type="EMBL" id="MET3576888.1"/>
    </source>
</evidence>
<dbReference type="RefSeq" id="WP_354199340.1">
    <property type="nucleotide sequence ID" value="NZ_JBEPLW010000038.1"/>
</dbReference>
<gene>
    <name evidence="1" type="ORF">ABID49_002820</name>
</gene>
<proteinExistence type="predicted"/>